<accession>A0A9N9EUN6</accession>
<dbReference type="EMBL" id="CAJVPQ010007352">
    <property type="protein sequence ID" value="CAG8695814.1"/>
    <property type="molecule type" value="Genomic_DNA"/>
</dbReference>
<dbReference type="Gene3D" id="1.10.287.3240">
    <property type="match status" value="1"/>
</dbReference>
<dbReference type="OrthoDB" id="443981at2759"/>
<organism evidence="4 5">
    <name type="scientific">Funneliformis caledonium</name>
    <dbReference type="NCBI Taxonomy" id="1117310"/>
    <lineage>
        <taxon>Eukaryota</taxon>
        <taxon>Fungi</taxon>
        <taxon>Fungi incertae sedis</taxon>
        <taxon>Mucoromycota</taxon>
        <taxon>Glomeromycotina</taxon>
        <taxon>Glomeromycetes</taxon>
        <taxon>Glomerales</taxon>
        <taxon>Glomeraceae</taxon>
        <taxon>Funneliformis</taxon>
    </lineage>
</organism>
<dbReference type="InterPro" id="IPR029063">
    <property type="entry name" value="SAM-dependent_MTases_sf"/>
</dbReference>
<sequence>MSGTGARLNIFPTRMALTTMKTKLKGAQTGHSLLKRKSEALTKRFRSIVQKIDEAKRKMGKVMQTASFSLAEVTYIAGDISYQVQESVKSAQFRVRTKQENVSGVMLPTFESYLEGGNAFELTGLGRGGQQVQKSKETYIKAVEALVELASLQTAFVILDEVIKVTNRRVNAIEHVIIPKIENTIKYIISELDEQDREEFFRLKKVQGKKKKDQQIAEKERQIKAGESVSIPQDGIEIDDAYEEVFSLFTEGRPLEWQHNRAVIQNKDYVEVLIDDNINVKISQNQSLLSVRGSTGTVLWDSSILLTKFMNDHRTWLNLSIEKTKILELGSGCGLAGISLVPLVNLMALTDQANVLSHLWKNVKRNLNEDYSKVIVTELSWGKEIDKEILQHHWDFVIASDCIYNEFIIDDFVKTLTKICLYGINLYPTIVIIALELRSDTVHLEFLEKMNEFVMWRLPNSMYRREFNRGYVIYIAWLKNLKV</sequence>
<evidence type="ECO:0000313" key="5">
    <source>
        <dbReference type="Proteomes" id="UP000789570"/>
    </source>
</evidence>
<keyword evidence="3" id="KW-0406">Ion transport</keyword>
<evidence type="ECO:0000256" key="3">
    <source>
        <dbReference type="ARBA" id="ARBA00023065"/>
    </source>
</evidence>
<proteinExistence type="inferred from homology"/>
<dbReference type="SUPFAM" id="SSF53335">
    <property type="entry name" value="S-adenosyl-L-methionine-dependent methyltransferases"/>
    <property type="match status" value="1"/>
</dbReference>
<dbReference type="Pfam" id="PF10294">
    <property type="entry name" value="Methyltransf_16"/>
    <property type="match status" value="1"/>
</dbReference>
<dbReference type="HAMAP" id="MF_00271">
    <property type="entry name" value="ATP_synth_D_arch"/>
    <property type="match status" value="1"/>
</dbReference>
<comment type="similarity">
    <text evidence="1">Belongs to the V-ATPase D subunit family.</text>
</comment>
<dbReference type="AlphaFoldDB" id="A0A9N9EUN6"/>
<dbReference type="NCBIfam" id="TIGR00309">
    <property type="entry name" value="V_ATPase_subD"/>
    <property type="match status" value="1"/>
</dbReference>
<comment type="caution">
    <text evidence="4">The sequence shown here is derived from an EMBL/GenBank/DDBJ whole genome shotgun (WGS) entry which is preliminary data.</text>
</comment>
<dbReference type="Pfam" id="PF01813">
    <property type="entry name" value="ATP-synt_D"/>
    <property type="match status" value="1"/>
</dbReference>
<protein>
    <submittedName>
        <fullName evidence="4">16593_t:CDS:1</fullName>
    </submittedName>
</protein>
<keyword evidence="2" id="KW-0813">Transport</keyword>
<dbReference type="GO" id="GO:0046961">
    <property type="term" value="F:proton-transporting ATPase activity, rotational mechanism"/>
    <property type="evidence" value="ECO:0007669"/>
    <property type="project" value="InterPro"/>
</dbReference>
<dbReference type="Proteomes" id="UP000789570">
    <property type="component" value="Unassembled WGS sequence"/>
</dbReference>
<dbReference type="InterPro" id="IPR019410">
    <property type="entry name" value="Methyltransf_16"/>
</dbReference>
<dbReference type="InterPro" id="IPR002699">
    <property type="entry name" value="V_ATPase_D"/>
</dbReference>
<evidence type="ECO:0000313" key="4">
    <source>
        <dbReference type="EMBL" id="CAG8695814.1"/>
    </source>
</evidence>
<dbReference type="Gene3D" id="3.40.50.150">
    <property type="entry name" value="Vaccinia Virus protein VP39"/>
    <property type="match status" value="1"/>
</dbReference>
<dbReference type="PANTHER" id="PTHR11671">
    <property type="entry name" value="V-TYPE ATP SYNTHASE SUBUNIT D"/>
    <property type="match status" value="1"/>
</dbReference>
<gene>
    <name evidence="4" type="ORF">FCALED_LOCUS13211</name>
</gene>
<evidence type="ECO:0000256" key="2">
    <source>
        <dbReference type="ARBA" id="ARBA00022448"/>
    </source>
</evidence>
<name>A0A9N9EUN6_9GLOM</name>
<evidence type="ECO:0000256" key="1">
    <source>
        <dbReference type="ARBA" id="ARBA00005850"/>
    </source>
</evidence>
<keyword evidence="5" id="KW-1185">Reference proteome</keyword>
<reference evidence="4" key="1">
    <citation type="submission" date="2021-06" db="EMBL/GenBank/DDBJ databases">
        <authorList>
            <person name="Kallberg Y."/>
            <person name="Tangrot J."/>
            <person name="Rosling A."/>
        </authorList>
    </citation>
    <scope>NUCLEOTIDE SEQUENCE</scope>
    <source>
        <strain evidence="4">UK204</strain>
    </source>
</reference>